<dbReference type="InterPro" id="IPR010982">
    <property type="entry name" value="Lambda_DNA-bd_dom_sf"/>
</dbReference>
<feature type="domain" description="HTH cro/C1-type" evidence="1">
    <location>
        <begin position="48"/>
        <end position="95"/>
    </location>
</feature>
<dbReference type="GO" id="GO:0003677">
    <property type="term" value="F:DNA binding"/>
    <property type="evidence" value="ECO:0007669"/>
    <property type="project" value="InterPro"/>
</dbReference>
<sequence>MNVLCKHTILKRHYASLFASKIILSIKKKKKEFLIQFAKRLGQLKETKKLSFRDIAENCDLDASFISKIEKGTENITLETVLNLLYGLNIQPKELFDFHFELKNDDIRT</sequence>
<keyword evidence="3" id="KW-1185">Reference proteome</keyword>
<dbReference type="PROSITE" id="PS50943">
    <property type="entry name" value="HTH_CROC1"/>
    <property type="match status" value="1"/>
</dbReference>
<dbReference type="SMART" id="SM00530">
    <property type="entry name" value="HTH_XRE"/>
    <property type="match status" value="1"/>
</dbReference>
<dbReference type="SUPFAM" id="SSF47413">
    <property type="entry name" value="lambda repressor-like DNA-binding domains"/>
    <property type="match status" value="1"/>
</dbReference>
<accession>A0A926Q3S0</accession>
<dbReference type="AlphaFoldDB" id="A0A926Q3S0"/>
<organism evidence="2 3">
    <name type="scientific">Sinomicrobium weinanense</name>
    <dbReference type="NCBI Taxonomy" id="2842200"/>
    <lineage>
        <taxon>Bacteria</taxon>
        <taxon>Pseudomonadati</taxon>
        <taxon>Bacteroidota</taxon>
        <taxon>Flavobacteriia</taxon>
        <taxon>Flavobacteriales</taxon>
        <taxon>Flavobacteriaceae</taxon>
        <taxon>Sinomicrobium</taxon>
    </lineage>
</organism>
<dbReference type="Gene3D" id="1.10.260.40">
    <property type="entry name" value="lambda repressor-like DNA-binding domains"/>
    <property type="match status" value="1"/>
</dbReference>
<comment type="caution">
    <text evidence="2">The sequence shown here is derived from an EMBL/GenBank/DDBJ whole genome shotgun (WGS) entry which is preliminary data.</text>
</comment>
<dbReference type="RefSeq" id="WP_187967000.1">
    <property type="nucleotide sequence ID" value="NZ_JACVDC010000076.1"/>
</dbReference>
<evidence type="ECO:0000259" key="1">
    <source>
        <dbReference type="PROSITE" id="PS50943"/>
    </source>
</evidence>
<dbReference type="Pfam" id="PF12844">
    <property type="entry name" value="HTH_19"/>
    <property type="match status" value="1"/>
</dbReference>
<protein>
    <submittedName>
        <fullName evidence="2">Helix-turn-helix transcriptional regulator</fullName>
    </submittedName>
</protein>
<reference evidence="2 3" key="1">
    <citation type="submission" date="2020-09" db="EMBL/GenBank/DDBJ databases">
        <title>Sinomicrobium weinanense sp. nov., a halophilic bacteria isolated from saline-alkali soil.</title>
        <authorList>
            <person name="Wu P."/>
            <person name="Ren H."/>
            <person name="Mei Y."/>
            <person name="Liang Y."/>
            <person name="Chen Z."/>
        </authorList>
    </citation>
    <scope>NUCLEOTIDE SEQUENCE [LARGE SCALE GENOMIC DNA]</scope>
    <source>
        <strain evidence="2 3">FJxs</strain>
    </source>
</reference>
<evidence type="ECO:0000313" key="3">
    <source>
        <dbReference type="Proteomes" id="UP000653730"/>
    </source>
</evidence>
<name>A0A926Q3S0_9FLAO</name>
<evidence type="ECO:0000313" key="2">
    <source>
        <dbReference type="EMBL" id="MBC9797872.1"/>
    </source>
</evidence>
<proteinExistence type="predicted"/>
<dbReference type="Proteomes" id="UP000653730">
    <property type="component" value="Unassembled WGS sequence"/>
</dbReference>
<dbReference type="InterPro" id="IPR001387">
    <property type="entry name" value="Cro/C1-type_HTH"/>
</dbReference>
<gene>
    <name evidence="2" type="ORF">IBL28_18010</name>
</gene>
<dbReference type="CDD" id="cd00093">
    <property type="entry name" value="HTH_XRE"/>
    <property type="match status" value="1"/>
</dbReference>
<dbReference type="EMBL" id="JACVDC010000076">
    <property type="protein sequence ID" value="MBC9797872.1"/>
    <property type="molecule type" value="Genomic_DNA"/>
</dbReference>